<dbReference type="CDD" id="cd00085">
    <property type="entry name" value="HNHc"/>
    <property type="match status" value="1"/>
</dbReference>
<comment type="caution">
    <text evidence="1">The sequence shown here is derived from an EMBL/GenBank/DDBJ whole genome shotgun (WGS) entry which is preliminary data.</text>
</comment>
<protein>
    <submittedName>
        <fullName evidence="1">HNH endonuclease</fullName>
    </submittedName>
</protein>
<keyword evidence="1" id="KW-0378">Hydrolase</keyword>
<proteinExistence type="predicted"/>
<dbReference type="InterPro" id="IPR003615">
    <property type="entry name" value="HNH_nuc"/>
</dbReference>
<gene>
    <name evidence="1" type="ORF">NPE20_11545</name>
</gene>
<dbReference type="Proteomes" id="UP001204376">
    <property type="component" value="Unassembled WGS sequence"/>
</dbReference>
<evidence type="ECO:0000313" key="1">
    <source>
        <dbReference type="EMBL" id="MCQ6958601.1"/>
    </source>
</evidence>
<dbReference type="GO" id="GO:0004519">
    <property type="term" value="F:endonuclease activity"/>
    <property type="evidence" value="ECO:0007669"/>
    <property type="project" value="UniProtKB-KW"/>
</dbReference>
<keyword evidence="1" id="KW-0255">Endonuclease</keyword>
<dbReference type="EMBL" id="JANHOH010000002">
    <property type="protein sequence ID" value="MCQ6958601.1"/>
    <property type="molecule type" value="Genomic_DNA"/>
</dbReference>
<reference evidence="1 2" key="1">
    <citation type="submission" date="2022-07" db="EMBL/GenBank/DDBJ databases">
        <title>Mucilaginibacter sp. JC4.</title>
        <authorList>
            <person name="Le V."/>
            <person name="Ko S.-R."/>
            <person name="Ahn C.-Y."/>
            <person name="Oh H.-M."/>
        </authorList>
    </citation>
    <scope>NUCLEOTIDE SEQUENCE [LARGE SCALE GENOMIC DNA]</scope>
    <source>
        <strain evidence="1 2">JC4</strain>
    </source>
</reference>
<keyword evidence="2" id="KW-1185">Reference proteome</keyword>
<dbReference type="RefSeq" id="WP_256538799.1">
    <property type="nucleotide sequence ID" value="NZ_JANHOH010000002.1"/>
</dbReference>
<sequence length="216" mass="24948">MEWVDAIIKALTDLDGYASEPEILKKIAERQYRDYGRSQTPQRSLNYYLNQKLKDRVRKIDNNWVLLKNPSVYVVNDAQKKADTIKGIIELDKRFANQIPEIRQRISSYIERGAIADKVKSLADFKCLICIAQNLNPYSFVKNNGDPYVEAHHVEHVSTLKTGVLSINNIITVCPNHHRQLHFGRSVLFAQTDSHFTFEIDGVKMNVQKIIIYDNE</sequence>
<organism evidence="1 2">
    <name type="scientific">Mucilaginibacter aquariorum</name>
    <dbReference type="NCBI Taxonomy" id="2967225"/>
    <lineage>
        <taxon>Bacteria</taxon>
        <taxon>Pseudomonadati</taxon>
        <taxon>Bacteroidota</taxon>
        <taxon>Sphingobacteriia</taxon>
        <taxon>Sphingobacteriales</taxon>
        <taxon>Sphingobacteriaceae</taxon>
        <taxon>Mucilaginibacter</taxon>
    </lineage>
</organism>
<accession>A0ABT1T1X3</accession>
<evidence type="ECO:0000313" key="2">
    <source>
        <dbReference type="Proteomes" id="UP001204376"/>
    </source>
</evidence>
<keyword evidence="1" id="KW-0540">Nuclease</keyword>
<name>A0ABT1T1X3_9SPHI</name>